<dbReference type="AlphaFoldDB" id="A0A1B6IY53"/>
<reference evidence="2" key="1">
    <citation type="submission" date="2015-11" db="EMBL/GenBank/DDBJ databases">
        <title>De novo transcriptome assembly of four potential Pierce s Disease insect vectors from Arizona vineyards.</title>
        <authorList>
            <person name="Tassone E.E."/>
        </authorList>
    </citation>
    <scope>NUCLEOTIDE SEQUENCE</scope>
</reference>
<evidence type="ECO:0000259" key="1">
    <source>
        <dbReference type="Pfam" id="PF13843"/>
    </source>
</evidence>
<dbReference type="Pfam" id="PF13843">
    <property type="entry name" value="DDE_Tnp_1_7"/>
    <property type="match status" value="1"/>
</dbReference>
<proteinExistence type="predicted"/>
<name>A0A1B6IY53_9HEMI</name>
<protein>
    <recommendedName>
        <fullName evidence="1">PiggyBac transposable element-derived protein domain-containing protein</fullName>
    </recommendedName>
</protein>
<dbReference type="EMBL" id="GECU01015842">
    <property type="protein sequence ID" value="JAS91864.1"/>
    <property type="molecule type" value="Transcribed_RNA"/>
</dbReference>
<feature type="domain" description="PiggyBac transposable element-derived protein" evidence="1">
    <location>
        <begin position="129"/>
        <end position="277"/>
    </location>
</feature>
<evidence type="ECO:0000313" key="2">
    <source>
        <dbReference type="EMBL" id="JAS91864.1"/>
    </source>
</evidence>
<accession>A0A1B6IY53</accession>
<organism evidence="2">
    <name type="scientific">Homalodisca liturata</name>
    <dbReference type="NCBI Taxonomy" id="320908"/>
    <lineage>
        <taxon>Eukaryota</taxon>
        <taxon>Metazoa</taxon>
        <taxon>Ecdysozoa</taxon>
        <taxon>Arthropoda</taxon>
        <taxon>Hexapoda</taxon>
        <taxon>Insecta</taxon>
        <taxon>Pterygota</taxon>
        <taxon>Neoptera</taxon>
        <taxon>Paraneoptera</taxon>
        <taxon>Hemiptera</taxon>
        <taxon>Auchenorrhyncha</taxon>
        <taxon>Membracoidea</taxon>
        <taxon>Cicadellidae</taxon>
        <taxon>Cicadellinae</taxon>
        <taxon>Proconiini</taxon>
        <taxon>Homalodisca</taxon>
    </lineage>
</organism>
<dbReference type="InterPro" id="IPR029526">
    <property type="entry name" value="PGBD"/>
</dbReference>
<dbReference type="PANTHER" id="PTHR46599:SF3">
    <property type="entry name" value="PIGGYBAC TRANSPOSABLE ELEMENT-DERIVED PROTEIN 4"/>
    <property type="match status" value="1"/>
</dbReference>
<gene>
    <name evidence="2" type="ORF">g.54485</name>
</gene>
<sequence length="278" mass="31881">MSGDNLLTDEIEHMIENPSSPGDLFAEISDDDSVESMVVSDIPDDTDSDLDFIPGTDSEYYSDDNQESNVELNSTDANGTVTDITGTSLISTNAKDNDLGWEMFEGKQKTFQFTQTTKFNFCLPNNRKPIDFFRHYLTDEVVELMVVETNHNANEVISKLRLSRKSRLKDWKNTNHGEMKQFIGLLLYMGLVGLPRISDYWSKNPLYKFSVARKIMSRNRFQLLLRFWNFNSNENLKRDGRIGKIKPLLLALNNLFFTSKVAEQDLVIDETMVPFRGS</sequence>
<dbReference type="PANTHER" id="PTHR46599">
    <property type="entry name" value="PIGGYBAC TRANSPOSABLE ELEMENT-DERIVED PROTEIN 4"/>
    <property type="match status" value="1"/>
</dbReference>